<evidence type="ECO:0000313" key="2">
    <source>
        <dbReference type="EMBL" id="GGG88353.1"/>
    </source>
</evidence>
<keyword evidence="1" id="KW-0812">Transmembrane</keyword>
<proteinExistence type="predicted"/>
<keyword evidence="1" id="KW-1133">Transmembrane helix</keyword>
<sequence>MSKLSWLGIILNVLLGLMFPYVLVGGIVLIYGFMSPPTGIQRIEGIAIILVFLLSLIVVNTTVLRKLPTAKERWYRLLIHAMWFIAALIASFIWLRISG</sequence>
<dbReference type="EMBL" id="BMHY01000019">
    <property type="protein sequence ID" value="GGG88353.1"/>
    <property type="molecule type" value="Genomic_DNA"/>
</dbReference>
<feature type="transmembrane region" description="Helical" evidence="1">
    <location>
        <begin position="7"/>
        <end position="34"/>
    </location>
</feature>
<reference evidence="2 3" key="1">
    <citation type="journal article" date="2014" name="Int. J. Syst. Evol. Microbiol.">
        <title>Complete genome sequence of Corynebacterium casei LMG S-19264T (=DSM 44701T), isolated from a smear-ripened cheese.</title>
        <authorList>
            <consortium name="US DOE Joint Genome Institute (JGI-PGF)"/>
            <person name="Walter F."/>
            <person name="Albersmeier A."/>
            <person name="Kalinowski J."/>
            <person name="Ruckert C."/>
        </authorList>
    </citation>
    <scope>NUCLEOTIDE SEQUENCE [LARGE SCALE GENOMIC DNA]</scope>
    <source>
        <strain evidence="2 3">CGMCC 1.15286</strain>
    </source>
</reference>
<evidence type="ECO:0000256" key="1">
    <source>
        <dbReference type="SAM" id="Phobius"/>
    </source>
</evidence>
<evidence type="ECO:0000313" key="3">
    <source>
        <dbReference type="Proteomes" id="UP000600247"/>
    </source>
</evidence>
<keyword evidence="1" id="KW-0472">Membrane</keyword>
<feature type="transmembrane region" description="Helical" evidence="1">
    <location>
        <begin position="46"/>
        <end position="65"/>
    </location>
</feature>
<feature type="transmembrane region" description="Helical" evidence="1">
    <location>
        <begin position="77"/>
        <end position="97"/>
    </location>
</feature>
<keyword evidence="3" id="KW-1185">Reference proteome</keyword>
<protein>
    <submittedName>
        <fullName evidence="2">Uncharacterized protein</fullName>
    </submittedName>
</protein>
<comment type="caution">
    <text evidence="2">The sequence shown here is derived from an EMBL/GenBank/DDBJ whole genome shotgun (WGS) entry which is preliminary data.</text>
</comment>
<accession>A0A917HRP1</accession>
<organism evidence="2 3">
    <name type="scientific">Paenibacillus radicis</name>
    <name type="common">ex Gao et al. 2016</name>
    <dbReference type="NCBI Taxonomy" id="1737354"/>
    <lineage>
        <taxon>Bacteria</taxon>
        <taxon>Bacillati</taxon>
        <taxon>Bacillota</taxon>
        <taxon>Bacilli</taxon>
        <taxon>Bacillales</taxon>
        <taxon>Paenibacillaceae</taxon>
        <taxon>Paenibacillus</taxon>
    </lineage>
</organism>
<name>A0A917HRP1_9BACL</name>
<dbReference type="RefSeq" id="WP_188892747.1">
    <property type="nucleotide sequence ID" value="NZ_BMHY01000019.1"/>
</dbReference>
<gene>
    <name evidence="2" type="ORF">GCM10010918_53580</name>
</gene>
<dbReference type="Proteomes" id="UP000600247">
    <property type="component" value="Unassembled WGS sequence"/>
</dbReference>
<dbReference type="AlphaFoldDB" id="A0A917HRP1"/>